<reference evidence="1" key="1">
    <citation type="journal article" date="2020" name="bioRxiv">
        <title>Chromosome-level reference genome of the European wasp spider Argiope bruennichi: a resource for studies on range expansion and evolutionary adaptation.</title>
        <authorList>
            <person name="Sheffer M.M."/>
            <person name="Hoppe A."/>
            <person name="Krehenwinkel H."/>
            <person name="Uhl G."/>
            <person name="Kuss A.W."/>
            <person name="Jensen L."/>
            <person name="Jensen C."/>
            <person name="Gillespie R.G."/>
            <person name="Hoff K.J."/>
            <person name="Prost S."/>
        </authorList>
    </citation>
    <scope>NUCLEOTIDE SEQUENCE</scope>
</reference>
<organism evidence="1 2">
    <name type="scientific">Argiope bruennichi</name>
    <name type="common">Wasp spider</name>
    <name type="synonym">Aranea bruennichi</name>
    <dbReference type="NCBI Taxonomy" id="94029"/>
    <lineage>
        <taxon>Eukaryota</taxon>
        <taxon>Metazoa</taxon>
        <taxon>Ecdysozoa</taxon>
        <taxon>Arthropoda</taxon>
        <taxon>Chelicerata</taxon>
        <taxon>Arachnida</taxon>
        <taxon>Araneae</taxon>
        <taxon>Araneomorphae</taxon>
        <taxon>Entelegynae</taxon>
        <taxon>Araneoidea</taxon>
        <taxon>Araneidae</taxon>
        <taxon>Argiope</taxon>
    </lineage>
</organism>
<dbReference type="EMBL" id="JABXBU010000002">
    <property type="protein sequence ID" value="KAF8793556.1"/>
    <property type="molecule type" value="Genomic_DNA"/>
</dbReference>
<sequence>MEYTGHLIGSSGPVLWSPRSPDPPPMNFFLWDSLKELVYRDMVTIQTDFTAHLHVLRWTPRCCEHPLRGVLTHVRLDTL</sequence>
<reference evidence="1" key="2">
    <citation type="submission" date="2020-06" db="EMBL/GenBank/DDBJ databases">
        <authorList>
            <person name="Sheffer M."/>
        </authorList>
    </citation>
    <scope>NUCLEOTIDE SEQUENCE</scope>
</reference>
<gene>
    <name evidence="1" type="ORF">HNY73_001614</name>
</gene>
<name>A0A8T0FRW2_ARGBR</name>
<keyword evidence="2" id="KW-1185">Reference proteome</keyword>
<comment type="caution">
    <text evidence="1">The sequence shown here is derived from an EMBL/GenBank/DDBJ whole genome shotgun (WGS) entry which is preliminary data.</text>
</comment>
<dbReference type="Gene3D" id="3.30.420.10">
    <property type="entry name" value="Ribonuclease H-like superfamily/Ribonuclease H"/>
    <property type="match status" value="1"/>
</dbReference>
<dbReference type="InterPro" id="IPR036397">
    <property type="entry name" value="RNaseH_sf"/>
</dbReference>
<dbReference type="AlphaFoldDB" id="A0A8T0FRW2"/>
<protein>
    <submittedName>
        <fullName evidence="1">Uncharacterized protein</fullName>
    </submittedName>
</protein>
<evidence type="ECO:0000313" key="1">
    <source>
        <dbReference type="EMBL" id="KAF8793556.1"/>
    </source>
</evidence>
<dbReference type="Proteomes" id="UP000807504">
    <property type="component" value="Unassembled WGS sequence"/>
</dbReference>
<dbReference type="GO" id="GO:0003676">
    <property type="term" value="F:nucleic acid binding"/>
    <property type="evidence" value="ECO:0007669"/>
    <property type="project" value="InterPro"/>
</dbReference>
<evidence type="ECO:0000313" key="2">
    <source>
        <dbReference type="Proteomes" id="UP000807504"/>
    </source>
</evidence>
<accession>A0A8T0FRW2</accession>
<proteinExistence type="predicted"/>